<dbReference type="Pfam" id="PF13843">
    <property type="entry name" value="DDE_Tnp_1_7"/>
    <property type="match status" value="1"/>
</dbReference>
<organism evidence="2 3">
    <name type="scientific">Rhamnusium bicolor</name>
    <dbReference type="NCBI Taxonomy" id="1586634"/>
    <lineage>
        <taxon>Eukaryota</taxon>
        <taxon>Metazoa</taxon>
        <taxon>Ecdysozoa</taxon>
        <taxon>Arthropoda</taxon>
        <taxon>Hexapoda</taxon>
        <taxon>Insecta</taxon>
        <taxon>Pterygota</taxon>
        <taxon>Neoptera</taxon>
        <taxon>Endopterygota</taxon>
        <taxon>Coleoptera</taxon>
        <taxon>Polyphaga</taxon>
        <taxon>Cucujiformia</taxon>
        <taxon>Chrysomeloidea</taxon>
        <taxon>Cerambycidae</taxon>
        <taxon>Lepturinae</taxon>
        <taxon>Rhagiini</taxon>
        <taxon>Rhamnusium</taxon>
    </lineage>
</organism>
<evidence type="ECO:0000313" key="2">
    <source>
        <dbReference type="EMBL" id="KAJ8959751.1"/>
    </source>
</evidence>
<dbReference type="EMBL" id="JANEYF010001674">
    <property type="protein sequence ID" value="KAJ8959751.1"/>
    <property type="molecule type" value="Genomic_DNA"/>
</dbReference>
<dbReference type="PANTHER" id="PTHR46599">
    <property type="entry name" value="PIGGYBAC TRANSPOSABLE ELEMENT-DERIVED PROTEIN 4"/>
    <property type="match status" value="1"/>
</dbReference>
<evidence type="ECO:0000259" key="1">
    <source>
        <dbReference type="Pfam" id="PF13843"/>
    </source>
</evidence>
<proteinExistence type="predicted"/>
<protein>
    <recommendedName>
        <fullName evidence="1">PiggyBac transposable element-derived protein domain-containing protein</fullName>
    </recommendedName>
</protein>
<dbReference type="AlphaFoldDB" id="A0AAV8Z9H8"/>
<dbReference type="PANTHER" id="PTHR46599:SF3">
    <property type="entry name" value="PIGGYBAC TRANSPOSABLE ELEMENT-DERIVED PROTEIN 4"/>
    <property type="match status" value="1"/>
</dbReference>
<reference evidence="2" key="1">
    <citation type="journal article" date="2023" name="Insect Mol. Biol.">
        <title>Genome sequencing provides insights into the evolution of gene families encoding plant cell wall-degrading enzymes in longhorned beetles.</title>
        <authorList>
            <person name="Shin N.R."/>
            <person name="Okamura Y."/>
            <person name="Kirsch R."/>
            <person name="Pauchet Y."/>
        </authorList>
    </citation>
    <scope>NUCLEOTIDE SEQUENCE</scope>
    <source>
        <strain evidence="2">RBIC_L_NR</strain>
    </source>
</reference>
<feature type="domain" description="PiggyBac transposable element-derived protein" evidence="1">
    <location>
        <begin position="3"/>
        <end position="223"/>
    </location>
</feature>
<name>A0AAV8Z9H8_9CUCU</name>
<evidence type="ECO:0000313" key="3">
    <source>
        <dbReference type="Proteomes" id="UP001162156"/>
    </source>
</evidence>
<accession>A0AAV8Z9H8</accession>
<keyword evidence="3" id="KW-1185">Reference proteome</keyword>
<comment type="caution">
    <text evidence="2">The sequence shown here is derived from an EMBL/GenBank/DDBJ whole genome shotgun (WGS) entry which is preliminary data.</text>
</comment>
<sequence>MNKNLSLDEALLLWRGRLVFRQYIPNKSAKYGIKLYQLCTPDGFILEIIIYSEKGTVDNETSHAQSVVTKLAQRYLGKGNTLYLDNYYNSVQLAEFLYQNKTHVVGTLRKTRNGNPKHVISSKLKKKTGEKVSRKKNNVLVLKWKDKRKVLVISAKHTAASDKCNNKRGVEKEKPICVIDYNQNMSGVDRSDQMISYYTTPRKTIRWYLKVFFHLIDVCLWNSTYINNKVKPKKAAIYNSEKW</sequence>
<dbReference type="InterPro" id="IPR029526">
    <property type="entry name" value="PGBD"/>
</dbReference>
<gene>
    <name evidence="2" type="ORF">NQ314_006180</name>
</gene>
<dbReference type="Proteomes" id="UP001162156">
    <property type="component" value="Unassembled WGS sequence"/>
</dbReference>